<gene>
    <name evidence="2" type="ORF">PCOR1329_LOCUS60851</name>
</gene>
<feature type="region of interest" description="Disordered" evidence="1">
    <location>
        <begin position="1"/>
        <end position="29"/>
    </location>
</feature>
<feature type="compositionally biased region" description="Low complexity" evidence="1">
    <location>
        <begin position="47"/>
        <end position="56"/>
    </location>
</feature>
<reference evidence="2" key="1">
    <citation type="submission" date="2023-10" db="EMBL/GenBank/DDBJ databases">
        <authorList>
            <person name="Chen Y."/>
            <person name="Shah S."/>
            <person name="Dougan E. K."/>
            <person name="Thang M."/>
            <person name="Chan C."/>
        </authorList>
    </citation>
    <scope>NUCLEOTIDE SEQUENCE [LARGE SCALE GENOMIC DNA]</scope>
</reference>
<keyword evidence="3" id="KW-1185">Reference proteome</keyword>
<accession>A0ABN9VVD9</accession>
<protein>
    <submittedName>
        <fullName evidence="2">Uncharacterized protein</fullName>
    </submittedName>
</protein>
<sequence>SHPARQGRLGVLEAGVPPQPKHGPPRPSRLRARVTFRLASSLARLGPARCAGPAPAGHDRGRGARAPARAAGQPELNGKEATCRDFNADSGRWTVRLDSGEDVALKVANMEPCRTRRRSCPETPPAST</sequence>
<comment type="caution">
    <text evidence="2">The sequence shown here is derived from an EMBL/GenBank/DDBJ whole genome shotgun (WGS) entry which is preliminary data.</text>
</comment>
<name>A0ABN9VVD9_9DINO</name>
<feature type="non-terminal residue" evidence="2">
    <location>
        <position position="1"/>
    </location>
</feature>
<organism evidence="2 3">
    <name type="scientific">Prorocentrum cordatum</name>
    <dbReference type="NCBI Taxonomy" id="2364126"/>
    <lineage>
        <taxon>Eukaryota</taxon>
        <taxon>Sar</taxon>
        <taxon>Alveolata</taxon>
        <taxon>Dinophyceae</taxon>
        <taxon>Prorocentrales</taxon>
        <taxon>Prorocentraceae</taxon>
        <taxon>Prorocentrum</taxon>
    </lineage>
</organism>
<feature type="compositionally biased region" description="Low complexity" evidence="1">
    <location>
        <begin position="64"/>
        <end position="74"/>
    </location>
</feature>
<evidence type="ECO:0000313" key="2">
    <source>
        <dbReference type="EMBL" id="CAK0876522.1"/>
    </source>
</evidence>
<evidence type="ECO:0000313" key="3">
    <source>
        <dbReference type="Proteomes" id="UP001189429"/>
    </source>
</evidence>
<dbReference type="Proteomes" id="UP001189429">
    <property type="component" value="Unassembled WGS sequence"/>
</dbReference>
<feature type="region of interest" description="Disordered" evidence="1">
    <location>
        <begin position="47"/>
        <end position="76"/>
    </location>
</feature>
<dbReference type="EMBL" id="CAUYUJ010017633">
    <property type="protein sequence ID" value="CAK0876522.1"/>
    <property type="molecule type" value="Genomic_DNA"/>
</dbReference>
<evidence type="ECO:0000256" key="1">
    <source>
        <dbReference type="SAM" id="MobiDB-lite"/>
    </source>
</evidence>
<proteinExistence type="predicted"/>
<feature type="compositionally biased region" description="Pro residues" evidence="1">
    <location>
        <begin position="17"/>
        <end position="27"/>
    </location>
</feature>